<name>A0A1I6EC29_9FIRM</name>
<dbReference type="EMBL" id="FOYM01000035">
    <property type="protein sequence ID" value="SFR15313.1"/>
    <property type="molecule type" value="Genomic_DNA"/>
</dbReference>
<reference evidence="2" key="1">
    <citation type="submission" date="2016-10" db="EMBL/GenBank/DDBJ databases">
        <authorList>
            <person name="Varghese N."/>
            <person name="Submissions S."/>
        </authorList>
    </citation>
    <scope>NUCLEOTIDE SEQUENCE [LARGE SCALE GENOMIC DNA]</scope>
    <source>
        <strain evidence="2">DSM 3669</strain>
    </source>
</reference>
<sequence length="97" mass="11222">MPKVLRPKPYQVELSDHAWQRFCQRSEFRASRKKLLRRLKAQINTQLAVGMRLDKTSAGWLEVYPGVWAAVRLKGACWMVMTFIDEWSGLAEKEAVG</sequence>
<gene>
    <name evidence="1" type="ORF">SAMN05660706_13520</name>
</gene>
<keyword evidence="2" id="KW-1185">Reference proteome</keyword>
<organism evidence="1 2">
    <name type="scientific">Desulfoscipio geothermicus DSM 3669</name>
    <dbReference type="NCBI Taxonomy" id="1121426"/>
    <lineage>
        <taxon>Bacteria</taxon>
        <taxon>Bacillati</taxon>
        <taxon>Bacillota</taxon>
        <taxon>Clostridia</taxon>
        <taxon>Eubacteriales</taxon>
        <taxon>Desulfallaceae</taxon>
        <taxon>Desulfoscipio</taxon>
    </lineage>
</organism>
<protein>
    <submittedName>
        <fullName evidence="1">Uncharacterized protein</fullName>
    </submittedName>
</protein>
<evidence type="ECO:0000313" key="2">
    <source>
        <dbReference type="Proteomes" id="UP000199584"/>
    </source>
</evidence>
<accession>A0A1I6EC29</accession>
<evidence type="ECO:0000313" key="1">
    <source>
        <dbReference type="EMBL" id="SFR15313.1"/>
    </source>
</evidence>
<dbReference type="Proteomes" id="UP000199584">
    <property type="component" value="Unassembled WGS sequence"/>
</dbReference>
<dbReference type="RefSeq" id="WP_131820669.1">
    <property type="nucleotide sequence ID" value="NZ_FOYM01000035.1"/>
</dbReference>
<dbReference type="STRING" id="39060.SAMN05660706_13520"/>
<proteinExistence type="predicted"/>
<dbReference type="AlphaFoldDB" id="A0A1I6EC29"/>